<protein>
    <submittedName>
        <fullName evidence="3">Zinc ribbon domain-containing protein</fullName>
    </submittedName>
</protein>
<sequence length="165" mass="17845">MSLFKKIKESALSAADKAQQTVEITRIHAQISGKEKEIANLYQQLGKRVFDAYVTGDLQSAEPNIAEYSGKVIEIQKEIEVLKQKIREIKNEKQCECGTTVPADALFCSSCGRKLETPAKEPQSNVEGADDPALCAVCKNPLEAGAKFCVHCGTSQAAAKEGIGE</sequence>
<feature type="domain" description="DZANK-type" evidence="2">
    <location>
        <begin position="96"/>
        <end position="153"/>
    </location>
</feature>
<evidence type="ECO:0000256" key="1">
    <source>
        <dbReference type="SAM" id="Coils"/>
    </source>
</evidence>
<evidence type="ECO:0000313" key="4">
    <source>
        <dbReference type="Proteomes" id="UP001596528"/>
    </source>
</evidence>
<dbReference type="Pfam" id="PF12773">
    <property type="entry name" value="DZR"/>
    <property type="match status" value="1"/>
</dbReference>
<keyword evidence="4" id="KW-1185">Reference proteome</keyword>
<dbReference type="RefSeq" id="WP_138790017.1">
    <property type="nucleotide sequence ID" value="NZ_JBHTGQ010000021.1"/>
</dbReference>
<comment type="caution">
    <text evidence="3">The sequence shown here is derived from an EMBL/GenBank/DDBJ whole genome shotgun (WGS) entry which is preliminary data.</text>
</comment>
<evidence type="ECO:0000313" key="3">
    <source>
        <dbReference type="EMBL" id="MFC7750218.1"/>
    </source>
</evidence>
<accession>A0ABW2V3W2</accession>
<dbReference type="InterPro" id="IPR025874">
    <property type="entry name" value="DZR"/>
</dbReference>
<dbReference type="Proteomes" id="UP001596528">
    <property type="component" value="Unassembled WGS sequence"/>
</dbReference>
<feature type="coiled-coil region" evidence="1">
    <location>
        <begin position="65"/>
        <end position="92"/>
    </location>
</feature>
<dbReference type="EMBL" id="JBHTGQ010000021">
    <property type="protein sequence ID" value="MFC7750218.1"/>
    <property type="molecule type" value="Genomic_DNA"/>
</dbReference>
<name>A0ABW2V3W2_9BACL</name>
<organism evidence="3 4">
    <name type="scientific">Paenibacillus thermoaerophilus</name>
    <dbReference type="NCBI Taxonomy" id="1215385"/>
    <lineage>
        <taxon>Bacteria</taxon>
        <taxon>Bacillati</taxon>
        <taxon>Bacillota</taxon>
        <taxon>Bacilli</taxon>
        <taxon>Bacillales</taxon>
        <taxon>Paenibacillaceae</taxon>
        <taxon>Paenibacillus</taxon>
    </lineage>
</organism>
<proteinExistence type="predicted"/>
<reference evidence="4" key="1">
    <citation type="journal article" date="2019" name="Int. J. Syst. Evol. Microbiol.">
        <title>The Global Catalogue of Microorganisms (GCM) 10K type strain sequencing project: providing services to taxonomists for standard genome sequencing and annotation.</title>
        <authorList>
            <consortium name="The Broad Institute Genomics Platform"/>
            <consortium name="The Broad Institute Genome Sequencing Center for Infectious Disease"/>
            <person name="Wu L."/>
            <person name="Ma J."/>
        </authorList>
    </citation>
    <scope>NUCLEOTIDE SEQUENCE [LARGE SCALE GENOMIC DNA]</scope>
    <source>
        <strain evidence="4">JCM 18657</strain>
    </source>
</reference>
<keyword evidence="1" id="KW-0175">Coiled coil</keyword>
<evidence type="ECO:0000259" key="2">
    <source>
        <dbReference type="Pfam" id="PF12773"/>
    </source>
</evidence>
<gene>
    <name evidence="3" type="ORF">ACFQWB_09790</name>
</gene>